<dbReference type="Gene3D" id="3.30.420.240">
    <property type="match status" value="1"/>
</dbReference>
<evidence type="ECO:0000313" key="1">
    <source>
        <dbReference type="EMBL" id="ASX99250.1"/>
    </source>
</evidence>
<accession>A0A286N4E3</accession>
<reference evidence="2" key="1">
    <citation type="submission" date="2017-06" db="EMBL/GenBank/DDBJ databases">
        <authorList>
            <person name="Kim H.J."/>
            <person name="Triplett B.A."/>
        </authorList>
    </citation>
    <scope>NUCLEOTIDE SEQUENCE [LARGE SCALE GENOMIC DNA]</scope>
</reference>
<dbReference type="Gene3D" id="3.40.50.300">
    <property type="entry name" value="P-loop containing nucleotide triphosphate hydrolases"/>
    <property type="match status" value="1"/>
</dbReference>
<dbReference type="SUPFAM" id="SSF52540">
    <property type="entry name" value="P-loop containing nucleoside triphosphate hydrolases"/>
    <property type="match status" value="1"/>
</dbReference>
<sequence length="500" mass="56402">MRTFAEALKTASSEFSKETRKEAWRKDPALWVKERLGMHLWSKQAEIGRSIVENKRTAVKSSNGVGKSFLAALLVCWWVDVHPVGKALVVTTAPTFDQVTRILWRYIRTIHAKYKLPGKVLETNEWKINGTLVAFGRKPDDQDISSFQGFHEDYVLAIADEAGGISQVLYTGLEAITTNDFARILTIGNPDNRGTEFHRTFQNVDAPWARFTISAFDTPGFTGEKVPADIAKGLTSKSWVEDRIKEWGKDDPRYFAKVLGEFPDFSENTLFNQITLAKGSDTEIDPDLDEPGVLGCDIARFGVDKTTVYLYRSGHIRLVGEWGQTSTEETANRINQLALEHDVKEVRVDGVGVGAGVVDKLIVRADEQYLVVSMIGNGATPDQTKWLNARAYWYDDFRQQMTDGLVDMDPQDRKLKEELEIIQYHFDNPRAVLQIESKKEMKKRGMKSPDYADAAVYAAARLNIDVTDPLASKMPGEMVELTLEELFGAEYERESQISPW</sequence>
<gene>
    <name evidence="1" type="primary">26</name>
    <name evidence="1" type="ORF">SEA_MOLIVIA_26</name>
</gene>
<dbReference type="Proteomes" id="UP000225204">
    <property type="component" value="Segment"/>
</dbReference>
<keyword evidence="2" id="KW-1185">Reference proteome</keyword>
<dbReference type="EMBL" id="MF185731">
    <property type="protein sequence ID" value="ASX99250.1"/>
    <property type="molecule type" value="Genomic_DNA"/>
</dbReference>
<protein>
    <submittedName>
        <fullName evidence="1">Terminase</fullName>
    </submittedName>
</protein>
<dbReference type="GeneID" id="40086238"/>
<evidence type="ECO:0000313" key="2">
    <source>
        <dbReference type="Proteomes" id="UP000225204"/>
    </source>
</evidence>
<dbReference type="InterPro" id="IPR027417">
    <property type="entry name" value="P-loop_NTPase"/>
</dbReference>
<organism evidence="1 2">
    <name type="scientific">Arthrobacter phage Molivia</name>
    <dbReference type="NCBI Taxonomy" id="2015839"/>
    <lineage>
        <taxon>Viruses</taxon>
        <taxon>Duplodnaviria</taxon>
        <taxon>Heunggongvirae</taxon>
        <taxon>Uroviricota</taxon>
        <taxon>Caudoviricetes</taxon>
        <taxon>Amigovirus</taxon>
        <taxon>Amigovirus molivia</taxon>
    </lineage>
</organism>
<proteinExistence type="predicted"/>
<dbReference type="KEGG" id="vg:40086238"/>
<dbReference type="OrthoDB" id="2042at10239"/>
<dbReference type="RefSeq" id="YP_009610150.1">
    <property type="nucleotide sequence ID" value="NC_042001.1"/>
</dbReference>
<name>A0A286N4E3_9CAUD</name>